<comment type="catalytic activity">
    <reaction evidence="1">
        <text>Hydrolysis of (1-&gt;3)-beta-D-glucosidic linkages in (1-&gt;3)-beta-D-glucans.</text>
        <dbReference type="EC" id="3.2.1.39"/>
    </reaction>
</comment>
<keyword evidence="7" id="KW-0961">Cell wall biogenesis/degradation</keyword>
<evidence type="ECO:0000256" key="6">
    <source>
        <dbReference type="ARBA" id="ARBA00023295"/>
    </source>
</evidence>
<keyword evidence="6" id="KW-0326">Glycosidase</keyword>
<evidence type="ECO:0000313" key="12">
    <source>
        <dbReference type="Proteomes" id="UP000037035"/>
    </source>
</evidence>
<dbReference type="GO" id="GO:0071555">
    <property type="term" value="P:cell wall organization"/>
    <property type="evidence" value="ECO:0007669"/>
    <property type="project" value="UniProtKB-KW"/>
</dbReference>
<dbReference type="InterPro" id="IPR040451">
    <property type="entry name" value="GH81_N"/>
</dbReference>
<reference evidence="11 12" key="1">
    <citation type="submission" date="2015-08" db="EMBL/GenBank/DDBJ databases">
        <title>Next Generation Sequencing and Analysis of the Genome of Puccinia sorghi L Schw, the Causal Agent of Maize Common Rust.</title>
        <authorList>
            <person name="Rochi L."/>
            <person name="Burguener G."/>
            <person name="Darino M."/>
            <person name="Turjanski A."/>
            <person name="Kreff E."/>
            <person name="Dieguez M.J."/>
            <person name="Sacco F."/>
        </authorList>
    </citation>
    <scope>NUCLEOTIDE SEQUENCE [LARGE SCALE GENOMIC DNA]</scope>
    <source>
        <strain evidence="11 12">RO10H11247</strain>
    </source>
</reference>
<keyword evidence="12" id="KW-1185">Reference proteome</keyword>
<evidence type="ECO:0000256" key="8">
    <source>
        <dbReference type="ARBA" id="ARBA00023326"/>
    </source>
</evidence>
<dbReference type="GO" id="GO:0000272">
    <property type="term" value="P:polysaccharide catabolic process"/>
    <property type="evidence" value="ECO:0007669"/>
    <property type="project" value="UniProtKB-KW"/>
</dbReference>
<comment type="similarity">
    <text evidence="2">Belongs to the glycosyl hydrolase 81 family.</text>
</comment>
<dbReference type="GO" id="GO:0052861">
    <property type="term" value="F:endo-1,3(4)-beta-glucanase activity"/>
    <property type="evidence" value="ECO:0007669"/>
    <property type="project" value="InterPro"/>
</dbReference>
<evidence type="ECO:0000259" key="9">
    <source>
        <dbReference type="Pfam" id="PF03639"/>
    </source>
</evidence>
<sequence length="852" mass="95065">MPDSIEECAFHGHSWAHHRALEPCLACQAPCGVPAQQVDTRLQLIAQPSLVTIQMSSWQASQVAGDLFGPVEGQRKEARRAPLSLFGAGSAHPQQPLHISEVARGCPIGTNKWYTQLLLTPNGTDPIYPLPYALALLDGHSVLSRPTHESATPLAGLGILHSTAAQRVYGPPVAHQPDSSVRYYYNPVVVSVCVGAEEFGKSNIAPLTSEWSELSVQLELSTKCPAKSAGISFPICRGSAFVTALYNTLTPVLGSTHTIISVESVNPGKEHHLFGFRKDRVRYDDGSTWLVFSLGQQTGCHLDLRQITPTHLRHKSGTWSGIIQLVKMSEHYGRQLEENLHRESEESAYDNGIGVWSQAATLRSGPIGSGEYSFDWITGGPRANSVPPLMFALPHHIEALSDPRIVVKPEIRIQSRVTGIMRLCRAARWQFKENVGELRNYGLKPYHLPNRPPVYDPLKLDLLRQVMVKELNTDFDAESDVGSYYFSGKKLAKQALQCLTASCILRDHDLTAKYVDQTKKSFDKFRHNRSKAAPLVYENTWKGIISSGILRSGNRNEDFGNGVYNDHHFHYAYFIYAAAVLSHHDPSYLHSVREFVTDLIRDVNNSDESDPYFPLFRNFDWFLGHSLATGLDTNIDGKNQESCSEDANFLYSLKVWADVTHNTTLAALADVQLSLFKRSVKHYYYMEESNTNAPACFKGNRVPGILFENKADYTTFFSNEKDAIHMIHVSYFSSGTVIPITPITSFIRSPEFVLQEWTNTGSPSEDAKQVCQIATKLANGEWSPLTTHAHTHSASYQTLLLTQYGIIDPCYVYSILVKKLWMCQEIPLDDGLSLGWILGFLINQIELNKLGP</sequence>
<dbReference type="EMBL" id="LAVV01000088">
    <property type="protein sequence ID" value="KNZ64649.1"/>
    <property type="molecule type" value="Genomic_DNA"/>
</dbReference>
<evidence type="ECO:0000256" key="7">
    <source>
        <dbReference type="ARBA" id="ARBA00023316"/>
    </source>
</evidence>
<dbReference type="PROSITE" id="PS52008">
    <property type="entry name" value="GH81"/>
    <property type="match status" value="1"/>
</dbReference>
<evidence type="ECO:0000256" key="1">
    <source>
        <dbReference type="ARBA" id="ARBA00000382"/>
    </source>
</evidence>
<dbReference type="Pfam" id="PF17652">
    <property type="entry name" value="Glyco_hydro81C"/>
    <property type="match status" value="1"/>
</dbReference>
<protein>
    <recommendedName>
        <fullName evidence="3">glucan endo-1,3-beta-D-glucosidase</fullName>
        <ecNumber evidence="3">3.2.1.39</ecNumber>
    </recommendedName>
</protein>
<keyword evidence="4" id="KW-0378">Hydrolase</keyword>
<dbReference type="Gene3D" id="2.70.98.30">
    <property type="entry name" value="Golgi alpha-mannosidase II, domain 4"/>
    <property type="match status" value="1"/>
</dbReference>
<dbReference type="PANTHER" id="PTHR31983:SF0">
    <property type="entry name" value="GLUCAN ENDO-1,3-BETA-D-GLUCOSIDASE 2"/>
    <property type="match status" value="1"/>
</dbReference>
<dbReference type="Proteomes" id="UP000037035">
    <property type="component" value="Unassembled WGS sequence"/>
</dbReference>
<dbReference type="InterPro" id="IPR040720">
    <property type="entry name" value="GH81_C"/>
</dbReference>
<dbReference type="AlphaFoldDB" id="A0A0L6VVI2"/>
<dbReference type="EC" id="3.2.1.39" evidence="3"/>
<comment type="caution">
    <text evidence="11">The sequence shown here is derived from an EMBL/GenBank/DDBJ whole genome shotgun (WGS) entry which is preliminary data.</text>
</comment>
<dbReference type="PANTHER" id="PTHR31983">
    <property type="entry name" value="ENDO-1,3(4)-BETA-GLUCANASE 1"/>
    <property type="match status" value="1"/>
</dbReference>
<dbReference type="InterPro" id="IPR005200">
    <property type="entry name" value="Endo-beta-glucanase"/>
</dbReference>
<proteinExistence type="inferred from homology"/>
<dbReference type="STRING" id="27349.A0A0L6VVI2"/>
<dbReference type="VEuPathDB" id="FungiDB:VP01_1007g3"/>
<evidence type="ECO:0000256" key="2">
    <source>
        <dbReference type="ARBA" id="ARBA00010730"/>
    </source>
</evidence>
<dbReference type="Pfam" id="PF03639">
    <property type="entry name" value="Glyco_hydro_81"/>
    <property type="match status" value="1"/>
</dbReference>
<evidence type="ECO:0000313" key="11">
    <source>
        <dbReference type="EMBL" id="KNZ64649.1"/>
    </source>
</evidence>
<dbReference type="GO" id="GO:0042973">
    <property type="term" value="F:glucan endo-1,3-beta-D-glucosidase activity"/>
    <property type="evidence" value="ECO:0007669"/>
    <property type="project" value="UniProtKB-EC"/>
</dbReference>
<dbReference type="Gene3D" id="1.10.287.1170">
    <property type="entry name" value="glycoside hydrolase family 81 endo-[beta] glucanase"/>
    <property type="match status" value="1"/>
</dbReference>
<gene>
    <name evidence="11" type="ORF">VP01_1007g3</name>
</gene>
<evidence type="ECO:0000256" key="3">
    <source>
        <dbReference type="ARBA" id="ARBA00012780"/>
    </source>
</evidence>
<organism evidence="11 12">
    <name type="scientific">Puccinia sorghi</name>
    <dbReference type="NCBI Taxonomy" id="27349"/>
    <lineage>
        <taxon>Eukaryota</taxon>
        <taxon>Fungi</taxon>
        <taxon>Dikarya</taxon>
        <taxon>Basidiomycota</taxon>
        <taxon>Pucciniomycotina</taxon>
        <taxon>Pucciniomycetes</taxon>
        <taxon>Pucciniales</taxon>
        <taxon>Pucciniaceae</taxon>
        <taxon>Puccinia</taxon>
    </lineage>
</organism>
<name>A0A0L6VVI2_9BASI</name>
<keyword evidence="5" id="KW-0119">Carbohydrate metabolism</keyword>
<dbReference type="OrthoDB" id="4473401at2759"/>
<accession>A0A0L6VVI2</accession>
<keyword evidence="8" id="KW-0624">Polysaccharide degradation</keyword>
<feature type="domain" description="Glycosyl hydrolase family 81 C-terminal" evidence="10">
    <location>
        <begin position="460"/>
        <end position="836"/>
    </location>
</feature>
<evidence type="ECO:0000256" key="4">
    <source>
        <dbReference type="ARBA" id="ARBA00022801"/>
    </source>
</evidence>
<feature type="domain" description="Glycosyl hydrolase family 81 N-terminal" evidence="9">
    <location>
        <begin position="92"/>
        <end position="434"/>
    </location>
</feature>
<evidence type="ECO:0000256" key="5">
    <source>
        <dbReference type="ARBA" id="ARBA00023277"/>
    </source>
</evidence>
<evidence type="ECO:0000259" key="10">
    <source>
        <dbReference type="Pfam" id="PF17652"/>
    </source>
</evidence>